<dbReference type="PANTHER" id="PTHR31859:SF1">
    <property type="entry name" value="TETRATRICOPEPTIDE REPEAT PROTEIN 39C"/>
    <property type="match status" value="1"/>
</dbReference>
<dbReference type="HOGENOM" id="CLU_010086_2_1_1"/>
<name>A0A067P6T0_9AGAM</name>
<dbReference type="Pfam" id="PF10300">
    <property type="entry name" value="Iml2-TPR_39"/>
    <property type="match status" value="1"/>
</dbReference>
<dbReference type="Gene3D" id="1.25.40.10">
    <property type="entry name" value="Tetratricopeptide repeat domain"/>
    <property type="match status" value="1"/>
</dbReference>
<dbReference type="EMBL" id="KL197758">
    <property type="protein sequence ID" value="KDQ50613.1"/>
    <property type="molecule type" value="Genomic_DNA"/>
</dbReference>
<dbReference type="GO" id="GO:0005634">
    <property type="term" value="C:nucleus"/>
    <property type="evidence" value="ECO:0007669"/>
    <property type="project" value="TreeGrafter"/>
</dbReference>
<evidence type="ECO:0000313" key="1">
    <source>
        <dbReference type="EMBL" id="KDQ50613.1"/>
    </source>
</evidence>
<gene>
    <name evidence="1" type="ORF">JAAARDRAFT_41924</name>
</gene>
<dbReference type="PANTHER" id="PTHR31859">
    <property type="entry name" value="TETRATRICOPEPTIDE REPEAT PROTEIN 39 FAMILY MEMBER"/>
    <property type="match status" value="1"/>
</dbReference>
<dbReference type="InterPro" id="IPR011990">
    <property type="entry name" value="TPR-like_helical_dom_sf"/>
</dbReference>
<dbReference type="InterPro" id="IPR019412">
    <property type="entry name" value="IML2/TPR_39"/>
</dbReference>
<accession>A0A067P6T0</accession>
<dbReference type="AlphaFoldDB" id="A0A067P6T0"/>
<dbReference type="Proteomes" id="UP000027265">
    <property type="component" value="Unassembled WGS sequence"/>
</dbReference>
<evidence type="ECO:0008006" key="3">
    <source>
        <dbReference type="Google" id="ProtNLM"/>
    </source>
</evidence>
<proteinExistence type="predicted"/>
<protein>
    <recommendedName>
        <fullName evidence="3">Tetratricopeptide repeat protein 39B</fullName>
    </recommendedName>
</protein>
<dbReference type="GO" id="GO:0005829">
    <property type="term" value="C:cytosol"/>
    <property type="evidence" value="ECO:0007669"/>
    <property type="project" value="TreeGrafter"/>
</dbReference>
<dbReference type="SUPFAM" id="SSF48452">
    <property type="entry name" value="TPR-like"/>
    <property type="match status" value="1"/>
</dbReference>
<dbReference type="GO" id="GO:0005741">
    <property type="term" value="C:mitochondrial outer membrane"/>
    <property type="evidence" value="ECO:0007669"/>
    <property type="project" value="TreeGrafter"/>
</dbReference>
<organism evidence="1 2">
    <name type="scientific">Jaapia argillacea MUCL 33604</name>
    <dbReference type="NCBI Taxonomy" id="933084"/>
    <lineage>
        <taxon>Eukaryota</taxon>
        <taxon>Fungi</taxon>
        <taxon>Dikarya</taxon>
        <taxon>Basidiomycota</taxon>
        <taxon>Agaricomycotina</taxon>
        <taxon>Agaricomycetes</taxon>
        <taxon>Agaricomycetidae</taxon>
        <taxon>Jaapiales</taxon>
        <taxon>Jaapiaceae</taxon>
        <taxon>Jaapia</taxon>
    </lineage>
</organism>
<sequence length="690" mass="77951">MSILPPPRSIATPTANRKPYSKLNALDDIPGIHHAVELFLASKMIESERFCLQEDPERQSLYYTTGYGLIQCLKSMMSYEDEDLQSALQEIRHGNNVANQHRKSFSFLSRFNFFSRSTPAADTLSPTSPTNVGFDEDMDYIDDRTSVVSEKGPRDGGAKLKRSTTVDQLIGMTDVERHAELVFAESLFAKSLVTIISSGDWLSLMRQALKMLSSFRLYEALYGYVTYMDTLYTSRVSPLSPTSPTSPSSKRALLEHPLIDRHFRSGVYLGWGGSQLILSLVPGRLAGFASFWGFKGDRELALELLMNAGGWVNDEDKPKVSREQEGFRRNLCDMALLIFHLVLSSITYHGVDIPMAEKILNWNLERYPNGVFFLFGAGRLALCHSQPALALAWYQKALDAQSDYKNLRNISHWELASTYMSLWDVRKSLEYWRNLLQDATWSKASYAYGAAVCLLTLGGEENEKEAAALLARIPRLRQKLAGKSIPLEKFAERKARKFKSQSNKLVLPALEFAYLSLGIRHAAREVIIRKMMPEIELALEDFSRFGEGCEDEYGVGYWDDICLAKFLEGICMRYVAYPDAHAIIDPRKSVGMSKAEAEARSIAAFEFVLENGPRIELDHYLVYYTHYEFGRLLACKGEPDEARNHLEIVVSGKPLEINSSARKGKYSMETQLRIRTNAALAELRNGRSIL</sequence>
<reference evidence="2" key="1">
    <citation type="journal article" date="2014" name="Proc. Natl. Acad. Sci. U.S.A.">
        <title>Extensive sampling of basidiomycete genomes demonstrates inadequacy of the white-rot/brown-rot paradigm for wood decay fungi.</title>
        <authorList>
            <person name="Riley R."/>
            <person name="Salamov A.A."/>
            <person name="Brown D.W."/>
            <person name="Nagy L.G."/>
            <person name="Floudas D."/>
            <person name="Held B.W."/>
            <person name="Levasseur A."/>
            <person name="Lombard V."/>
            <person name="Morin E."/>
            <person name="Otillar R."/>
            <person name="Lindquist E.A."/>
            <person name="Sun H."/>
            <person name="LaButti K.M."/>
            <person name="Schmutz J."/>
            <person name="Jabbour D."/>
            <person name="Luo H."/>
            <person name="Baker S.E."/>
            <person name="Pisabarro A.G."/>
            <person name="Walton J.D."/>
            <person name="Blanchette R.A."/>
            <person name="Henrissat B."/>
            <person name="Martin F."/>
            <person name="Cullen D."/>
            <person name="Hibbett D.S."/>
            <person name="Grigoriev I.V."/>
        </authorList>
    </citation>
    <scope>NUCLEOTIDE SEQUENCE [LARGE SCALE GENOMIC DNA]</scope>
    <source>
        <strain evidence="2">MUCL 33604</strain>
    </source>
</reference>
<evidence type="ECO:0000313" key="2">
    <source>
        <dbReference type="Proteomes" id="UP000027265"/>
    </source>
</evidence>
<dbReference type="OrthoDB" id="43460at2759"/>
<dbReference type="InParanoid" id="A0A067P6T0"/>
<keyword evidence="2" id="KW-1185">Reference proteome</keyword>